<name>A0A0K6S8Q5_9ALVE</name>
<gene>
    <name evidence="2" type="ORF">Cvel_25019.t2.CR1</name>
</gene>
<reference evidence="2" key="1">
    <citation type="submission" date="2014-11" db="EMBL/GenBank/DDBJ databases">
        <title>Molecular phylogeny of cliff fern family Woodsiaceae with morphological implications.</title>
        <authorList>
            <person name="Shao Y.-Z."/>
            <person name="Wei R."/>
            <person name="Zhang X.-C."/>
        </authorList>
    </citation>
    <scope>NUCLEOTIDE SEQUENCE</scope>
</reference>
<evidence type="ECO:0000256" key="1">
    <source>
        <dbReference type="SAM" id="SignalP"/>
    </source>
</evidence>
<dbReference type="VEuPathDB" id="CryptoDB:Cvel_25019"/>
<dbReference type="PhylomeDB" id="A0A0K6S8Q5"/>
<proteinExistence type="predicted"/>
<sequence>MQCLSVLLSVALLALGDGNGSSVSPFRGPTSRSRVVGPRQKSVTSSLLFRFSEKEAVGDGRQAGRRGRDGSNTGGAFLLRISRLHPRTRRGPLMGGRTKLRMVWATPMFGDEPGKKRRKRGNRAVEISNYGPDKVTQMNSDELEFYEKHMYNSSWGNFFYVLDPGLGRFPWTKMTPWEAAGGVHIEPEAYEKIKNVIQNWTTPEGRGAFVLVGAKDDHYAFAYYGSMQQYSCITVWLK</sequence>
<feature type="chain" id="PRO_5005508412" evidence="1">
    <location>
        <begin position="19"/>
        <end position="238"/>
    </location>
</feature>
<accession>A0A0K6S8Q5</accession>
<keyword evidence="1" id="KW-0732">Signal</keyword>
<feature type="signal peptide" evidence="1">
    <location>
        <begin position="1"/>
        <end position="18"/>
    </location>
</feature>
<protein>
    <submittedName>
        <fullName evidence="2">Uncharacterized protein</fullName>
    </submittedName>
</protein>
<dbReference type="AlphaFoldDB" id="A0A0K6S8Q5"/>
<dbReference type="EMBL" id="CDMZ01001956">
    <property type="protein sequence ID" value="CUC09889.1"/>
    <property type="molecule type" value="Genomic_DNA"/>
</dbReference>
<organism evidence="2">
    <name type="scientific">Chromera velia CCMP2878</name>
    <dbReference type="NCBI Taxonomy" id="1169474"/>
    <lineage>
        <taxon>Eukaryota</taxon>
        <taxon>Sar</taxon>
        <taxon>Alveolata</taxon>
        <taxon>Colpodellida</taxon>
        <taxon>Chromeraceae</taxon>
        <taxon>Chromera</taxon>
    </lineage>
</organism>
<evidence type="ECO:0000313" key="2">
    <source>
        <dbReference type="EMBL" id="CUC09889.1"/>
    </source>
</evidence>